<dbReference type="GO" id="GO:0009423">
    <property type="term" value="P:chorismate biosynthetic process"/>
    <property type="evidence" value="ECO:0007669"/>
    <property type="project" value="TreeGrafter"/>
</dbReference>
<protein>
    <submittedName>
        <fullName evidence="5">Shikimate dehydrogenase substrate binding domain protein</fullName>
    </submittedName>
</protein>
<dbReference type="GO" id="GO:0005829">
    <property type="term" value="C:cytosol"/>
    <property type="evidence" value="ECO:0007669"/>
    <property type="project" value="TreeGrafter"/>
</dbReference>
<dbReference type="PANTHER" id="PTHR21089:SF1">
    <property type="entry name" value="BIFUNCTIONAL 3-DEHYDROQUINATE DEHYDRATASE_SHIKIMATE DEHYDROGENASE, CHLOROPLASTIC"/>
    <property type="match status" value="1"/>
</dbReference>
<reference evidence="6" key="1">
    <citation type="submission" date="2011-06" db="EMBL/GenBank/DDBJ databases">
        <title>The complete genome of chromosome of Runella slithyformis DSM 19594.</title>
        <authorList>
            <consortium name="US DOE Joint Genome Institute (JGI-PGF)"/>
            <person name="Lucas S."/>
            <person name="Han J."/>
            <person name="Lapidus A."/>
            <person name="Bruce D."/>
            <person name="Goodwin L."/>
            <person name="Pitluck S."/>
            <person name="Peters L."/>
            <person name="Kyrpides N."/>
            <person name="Mavromatis K."/>
            <person name="Ivanova N."/>
            <person name="Ovchinnikova G."/>
            <person name="Zhang X."/>
            <person name="Misra M."/>
            <person name="Detter J.C."/>
            <person name="Tapia R."/>
            <person name="Han C."/>
            <person name="Land M."/>
            <person name="Hauser L."/>
            <person name="Markowitz V."/>
            <person name="Cheng J.-F."/>
            <person name="Hugenholtz P."/>
            <person name="Woyke T."/>
            <person name="Wu D."/>
            <person name="Tindall B."/>
            <person name="Faehrich R."/>
            <person name="Brambilla E."/>
            <person name="Klenk H.-P."/>
            <person name="Eisen J.A."/>
        </authorList>
    </citation>
    <scope>NUCLEOTIDE SEQUENCE [LARGE SCALE GENOMIC DNA]</scope>
    <source>
        <strain evidence="6">ATCC 29530 / DSM 19594 / LMG 11500 / NCIMB 11436 / LSU 4</strain>
    </source>
</reference>
<dbReference type="CDD" id="cd01065">
    <property type="entry name" value="NAD_bind_Shikimate_DH"/>
    <property type="match status" value="1"/>
</dbReference>
<dbReference type="PANTHER" id="PTHR21089">
    <property type="entry name" value="SHIKIMATE DEHYDROGENASE"/>
    <property type="match status" value="1"/>
</dbReference>
<name>A0A7U3ZJY9_RUNSL</name>
<feature type="domain" description="Shikimate dehydrogenase substrate binding N-terminal" evidence="4">
    <location>
        <begin position="6"/>
        <end position="89"/>
    </location>
</feature>
<dbReference type="RefSeq" id="WP_013927932.1">
    <property type="nucleotide sequence ID" value="NC_015703.1"/>
</dbReference>
<keyword evidence="2" id="KW-0560">Oxidoreductase</keyword>
<evidence type="ECO:0000256" key="1">
    <source>
        <dbReference type="ARBA" id="ARBA00004871"/>
    </source>
</evidence>
<dbReference type="InterPro" id="IPR046346">
    <property type="entry name" value="Aminoacid_DH-like_N_sf"/>
</dbReference>
<dbReference type="EMBL" id="CP002859">
    <property type="protein sequence ID" value="AEI48621.1"/>
    <property type="molecule type" value="Genomic_DNA"/>
</dbReference>
<gene>
    <name evidence="5" type="ordered locus">Runsl_2209</name>
</gene>
<keyword evidence="3" id="KW-0028">Amino-acid biosynthesis</keyword>
<evidence type="ECO:0000256" key="2">
    <source>
        <dbReference type="ARBA" id="ARBA00023002"/>
    </source>
</evidence>
<accession>A0A7U3ZJY9</accession>
<dbReference type="GO" id="GO:0004764">
    <property type="term" value="F:shikimate 3-dehydrogenase (NADP+) activity"/>
    <property type="evidence" value="ECO:0007669"/>
    <property type="project" value="InterPro"/>
</dbReference>
<dbReference type="InterPro" id="IPR036291">
    <property type="entry name" value="NAD(P)-bd_dom_sf"/>
</dbReference>
<dbReference type="GO" id="GO:0019632">
    <property type="term" value="P:shikimate metabolic process"/>
    <property type="evidence" value="ECO:0007669"/>
    <property type="project" value="TreeGrafter"/>
</dbReference>
<dbReference type="InterPro" id="IPR022893">
    <property type="entry name" value="Shikimate_DH_fam"/>
</dbReference>
<evidence type="ECO:0000313" key="6">
    <source>
        <dbReference type="Proteomes" id="UP000000493"/>
    </source>
</evidence>
<proteinExistence type="predicted"/>
<dbReference type="Pfam" id="PF08501">
    <property type="entry name" value="Shikimate_dh_N"/>
    <property type="match status" value="1"/>
</dbReference>
<keyword evidence="3" id="KW-0057">Aromatic amino acid biosynthesis</keyword>
<comment type="pathway">
    <text evidence="1">Metabolic intermediate biosynthesis; chorismate biosynthesis; chorismate from D-erythrose 4-phosphate and phosphoenolpyruvate: step 4/7.</text>
</comment>
<dbReference type="AlphaFoldDB" id="A0A7U3ZJY9"/>
<evidence type="ECO:0000259" key="4">
    <source>
        <dbReference type="Pfam" id="PF08501"/>
    </source>
</evidence>
<keyword evidence="6" id="KW-1185">Reference proteome</keyword>
<dbReference type="Proteomes" id="UP000000493">
    <property type="component" value="Chromosome"/>
</dbReference>
<dbReference type="GO" id="GO:0009073">
    <property type="term" value="P:aromatic amino acid family biosynthetic process"/>
    <property type="evidence" value="ECO:0007669"/>
    <property type="project" value="UniProtKB-KW"/>
</dbReference>
<sequence length="252" mass="28373">MRLFALIGYPLTHSFSKKYFTEKFEKEGIENCRYELLELPDYRDFPKLLKANFGLAGLNVTIPHKQNIIPFLDELDAASAQRIGAVNTIKFLPDGTLKGYNTDYYGFRSSLEQWLKNLTRIPTQLKALVLGNGGAAKAVFAALADLGIEYTIVSRQPEHHSDIISYHDLTADVMARHSLIINTSPIGTYPKTEECPAIPYERLGPNHLLYDLVYNPAETLFLKKGKTQGASTHNGLPMLQLQAEKAWEIWNS</sequence>
<organism evidence="5 6">
    <name type="scientific">Runella slithyformis (strain ATCC 29530 / DSM 19594 / LMG 11500 / NCIMB 11436 / LSU 4)</name>
    <dbReference type="NCBI Taxonomy" id="761193"/>
    <lineage>
        <taxon>Bacteria</taxon>
        <taxon>Pseudomonadati</taxon>
        <taxon>Bacteroidota</taxon>
        <taxon>Cytophagia</taxon>
        <taxon>Cytophagales</taxon>
        <taxon>Spirosomataceae</taxon>
        <taxon>Runella</taxon>
    </lineage>
</organism>
<dbReference type="Gene3D" id="3.40.50.10860">
    <property type="entry name" value="Leucine Dehydrogenase, chain A, domain 1"/>
    <property type="match status" value="1"/>
</dbReference>
<dbReference type="Gene3D" id="3.40.50.720">
    <property type="entry name" value="NAD(P)-binding Rossmann-like Domain"/>
    <property type="match status" value="1"/>
</dbReference>
<dbReference type="InterPro" id="IPR013708">
    <property type="entry name" value="Shikimate_DH-bd_N"/>
</dbReference>
<evidence type="ECO:0000256" key="3">
    <source>
        <dbReference type="ARBA" id="ARBA00023141"/>
    </source>
</evidence>
<dbReference type="SUPFAM" id="SSF53223">
    <property type="entry name" value="Aminoacid dehydrogenase-like, N-terminal domain"/>
    <property type="match status" value="1"/>
</dbReference>
<dbReference type="KEGG" id="rsi:Runsl_2209"/>
<dbReference type="GO" id="GO:0050661">
    <property type="term" value="F:NADP binding"/>
    <property type="evidence" value="ECO:0007669"/>
    <property type="project" value="TreeGrafter"/>
</dbReference>
<reference evidence="5 6" key="2">
    <citation type="journal article" date="2012" name="Stand. Genomic Sci.">
        <title>Complete genome sequence of the aquatic bacterium Runella slithyformis type strain (LSU 4(T)).</title>
        <authorList>
            <person name="Copeland A."/>
            <person name="Zhang X."/>
            <person name="Misra M."/>
            <person name="Lapidus A."/>
            <person name="Nolan M."/>
            <person name="Lucas S."/>
            <person name="Deshpande S."/>
            <person name="Cheng J.F."/>
            <person name="Tapia R."/>
            <person name="Goodwin L.A."/>
            <person name="Pitluck S."/>
            <person name="Liolios K."/>
            <person name="Pagani I."/>
            <person name="Ivanova N."/>
            <person name="Mikhailova N."/>
            <person name="Pati A."/>
            <person name="Chen A."/>
            <person name="Palaniappan K."/>
            <person name="Land M."/>
            <person name="Hauser L."/>
            <person name="Pan C."/>
            <person name="Jeffries C.D."/>
            <person name="Detter J.C."/>
            <person name="Brambilla E.M."/>
            <person name="Rohde M."/>
            <person name="Djao O.D."/>
            <person name="Goker M."/>
            <person name="Sikorski J."/>
            <person name="Tindall B.J."/>
            <person name="Woyke T."/>
            <person name="Bristow J."/>
            <person name="Eisen J.A."/>
            <person name="Markowitz V."/>
            <person name="Hugenholtz P."/>
            <person name="Kyrpides N.C."/>
            <person name="Klenk H.P."/>
            <person name="Mavromatis K."/>
        </authorList>
    </citation>
    <scope>NUCLEOTIDE SEQUENCE [LARGE SCALE GENOMIC DNA]</scope>
    <source>
        <strain evidence="6">ATCC 29530 / DSM 19594 / LMG 11500 / NCIMB 11436 / LSU 4</strain>
    </source>
</reference>
<evidence type="ECO:0000313" key="5">
    <source>
        <dbReference type="EMBL" id="AEI48621.1"/>
    </source>
</evidence>
<dbReference type="SUPFAM" id="SSF51735">
    <property type="entry name" value="NAD(P)-binding Rossmann-fold domains"/>
    <property type="match status" value="1"/>
</dbReference>